<comment type="caution">
    <text evidence="1">The sequence shown here is derived from an EMBL/GenBank/DDBJ whole genome shotgun (WGS) entry which is preliminary data.</text>
</comment>
<protein>
    <submittedName>
        <fullName evidence="1">Polysaccharide deacetylase</fullName>
    </submittedName>
</protein>
<name>A0A146EY95_ASPKA</name>
<gene>
    <name evidence="1" type="ORF">RIB2604_00301240</name>
</gene>
<organism evidence="1 2">
    <name type="scientific">Aspergillus kawachii</name>
    <name type="common">White koji mold</name>
    <name type="synonym">Aspergillus awamori var. kawachi</name>
    <dbReference type="NCBI Taxonomy" id="1069201"/>
    <lineage>
        <taxon>Eukaryota</taxon>
        <taxon>Fungi</taxon>
        <taxon>Dikarya</taxon>
        <taxon>Ascomycota</taxon>
        <taxon>Pezizomycotina</taxon>
        <taxon>Eurotiomycetes</taxon>
        <taxon>Eurotiomycetidae</taxon>
        <taxon>Eurotiales</taxon>
        <taxon>Aspergillaceae</taxon>
        <taxon>Aspergillus</taxon>
        <taxon>Aspergillus subgen. Circumdati</taxon>
    </lineage>
</organism>
<sequence>MTGSRTLKHRALLRSFSAPFGVFPVPTVGWSNRRFLLPCNRRLSQLSGMTSGEPCWTRAIKARNTFTLGLGRDPAGTVCCCDGAVAVGAMPQVTGCVGHRLYGAQSRELWK</sequence>
<evidence type="ECO:0000313" key="1">
    <source>
        <dbReference type="EMBL" id="GAT19026.1"/>
    </source>
</evidence>
<reference evidence="2" key="2">
    <citation type="submission" date="2016-02" db="EMBL/GenBank/DDBJ databases">
        <title>Genome sequencing of Aspergillus luchuensis NBRC 4314.</title>
        <authorList>
            <person name="Yamada O."/>
        </authorList>
    </citation>
    <scope>NUCLEOTIDE SEQUENCE [LARGE SCALE GENOMIC DNA]</scope>
    <source>
        <strain evidence="2">RIB 2604</strain>
    </source>
</reference>
<evidence type="ECO:0000313" key="2">
    <source>
        <dbReference type="Proteomes" id="UP000075230"/>
    </source>
</evidence>
<reference evidence="1 2" key="1">
    <citation type="journal article" date="2016" name="DNA Res.">
        <title>Genome sequence of Aspergillus luchuensis NBRC 4314.</title>
        <authorList>
            <person name="Yamada O."/>
            <person name="Machida M."/>
            <person name="Hosoyama A."/>
            <person name="Goto M."/>
            <person name="Takahashi T."/>
            <person name="Futagami T."/>
            <person name="Yamagata Y."/>
            <person name="Takeuchi M."/>
            <person name="Kobayashi T."/>
            <person name="Koike H."/>
            <person name="Abe K."/>
            <person name="Asai K."/>
            <person name="Arita M."/>
            <person name="Fujita N."/>
            <person name="Fukuda K."/>
            <person name="Higa K."/>
            <person name="Horikawa H."/>
            <person name="Ishikawa T."/>
            <person name="Jinno K."/>
            <person name="Kato Y."/>
            <person name="Kirimura K."/>
            <person name="Mizutani O."/>
            <person name="Nakasone K."/>
            <person name="Sano M."/>
            <person name="Shiraishi Y."/>
            <person name="Tsukahara M."/>
            <person name="Gomi K."/>
        </authorList>
    </citation>
    <scope>NUCLEOTIDE SEQUENCE [LARGE SCALE GENOMIC DNA]</scope>
    <source>
        <strain evidence="1 2">RIB 2604</strain>
    </source>
</reference>
<dbReference type="EMBL" id="BCWF01000003">
    <property type="protein sequence ID" value="GAT19026.1"/>
    <property type="molecule type" value="Genomic_DNA"/>
</dbReference>
<proteinExistence type="predicted"/>
<dbReference type="Proteomes" id="UP000075230">
    <property type="component" value="Unassembled WGS sequence"/>
</dbReference>
<accession>A0A146EY95</accession>
<dbReference type="AlphaFoldDB" id="A0A146EY95"/>